<keyword evidence="3 4" id="KW-0597">Phosphoprotein</keyword>
<dbReference type="EMBL" id="CP002116">
    <property type="protein sequence ID" value="ADK83082.1"/>
    <property type="molecule type" value="Genomic_DNA"/>
</dbReference>
<dbReference type="InterPro" id="IPR005467">
    <property type="entry name" value="His_kinase_dom"/>
</dbReference>
<evidence type="ECO:0000256" key="3">
    <source>
        <dbReference type="ARBA" id="ARBA00022553"/>
    </source>
</evidence>
<dbReference type="Gene3D" id="6.10.250.690">
    <property type="match status" value="1"/>
</dbReference>
<dbReference type="InterPro" id="IPR001789">
    <property type="entry name" value="Sig_transdc_resp-reg_receiver"/>
</dbReference>
<dbReference type="InterPro" id="IPR036097">
    <property type="entry name" value="HisK_dim/P_sf"/>
</dbReference>
<dbReference type="RefSeq" id="WP_013256539.1">
    <property type="nucleotide sequence ID" value="NC_014364.1"/>
</dbReference>
<dbReference type="CDD" id="cd00082">
    <property type="entry name" value="HisKA"/>
    <property type="match status" value="1"/>
</dbReference>
<dbReference type="SMART" id="SM00387">
    <property type="entry name" value="HATPase_c"/>
    <property type="match status" value="1"/>
</dbReference>
<dbReference type="PANTHER" id="PTHR43547">
    <property type="entry name" value="TWO-COMPONENT HISTIDINE KINASE"/>
    <property type="match status" value="1"/>
</dbReference>
<evidence type="ECO:0000256" key="1">
    <source>
        <dbReference type="ARBA" id="ARBA00000085"/>
    </source>
</evidence>
<dbReference type="Proteomes" id="UP000002318">
    <property type="component" value="Chromosome"/>
</dbReference>
<dbReference type="STRING" id="573413.Spirs_3997"/>
<dbReference type="SMART" id="SM00388">
    <property type="entry name" value="HisKA"/>
    <property type="match status" value="1"/>
</dbReference>
<keyword evidence="7" id="KW-0808">Transferase</keyword>
<sequence>MDDEYQSSRILIVDDVYRNIQLAGAILKQENFHFSFATDGNTALRVAREGGVDLILLDIMMPDLDGFSVCSLLKENPETADIPVIFLTAKNDTESIVRGFDLGAVDYLTKPFQAAELLARVRTHVHLRITERKLKEANAAKDRFFSIIAHDLRSPFTALLGVSQYLRDGIDELSPETAKELIGGIHTASKNAFDLLENLLQWSRVQTGTAVFVPEDVELASSVRDNIGLLGVNIAAKELSVENKVPENIRAYADARVVDTVIRNLLSNAVKFTPRGGRVELIGEENGKDCRLIVRDSGVGMSEKQLASLFKIDSRQNTKGTEQEEGSGLGLILSKEFLDRSNGYLSVESRPGEGSVFTVTLPAFS</sequence>
<keyword evidence="7" id="KW-0418">Kinase</keyword>
<evidence type="ECO:0000259" key="5">
    <source>
        <dbReference type="PROSITE" id="PS50109"/>
    </source>
</evidence>
<name>E1R9B3_SEDSS</name>
<dbReference type="Pfam" id="PF02518">
    <property type="entry name" value="HATPase_c"/>
    <property type="match status" value="1"/>
</dbReference>
<dbReference type="InterPro" id="IPR004358">
    <property type="entry name" value="Sig_transdc_His_kin-like_C"/>
</dbReference>
<dbReference type="SUPFAM" id="SSF47384">
    <property type="entry name" value="Homodimeric domain of signal transducing histidine kinase"/>
    <property type="match status" value="1"/>
</dbReference>
<dbReference type="AlphaFoldDB" id="E1R9B3"/>
<dbReference type="SUPFAM" id="SSF55874">
    <property type="entry name" value="ATPase domain of HSP90 chaperone/DNA topoisomerase II/histidine kinase"/>
    <property type="match status" value="1"/>
</dbReference>
<dbReference type="eggNOG" id="COG3706">
    <property type="taxonomic scope" value="Bacteria"/>
</dbReference>
<gene>
    <name evidence="7" type="ordered locus">Spirs_3997</name>
</gene>
<evidence type="ECO:0000313" key="8">
    <source>
        <dbReference type="Proteomes" id="UP000002318"/>
    </source>
</evidence>
<feature type="domain" description="Histidine kinase" evidence="5">
    <location>
        <begin position="147"/>
        <end position="365"/>
    </location>
</feature>
<dbReference type="eggNOG" id="COG4251">
    <property type="taxonomic scope" value="Bacteria"/>
</dbReference>
<dbReference type="Gene3D" id="3.40.50.2300">
    <property type="match status" value="1"/>
</dbReference>
<protein>
    <recommendedName>
        <fullName evidence="2">histidine kinase</fullName>
        <ecNumber evidence="2">2.7.13.3</ecNumber>
    </recommendedName>
</protein>
<comment type="catalytic activity">
    <reaction evidence="1">
        <text>ATP + protein L-histidine = ADP + protein N-phospho-L-histidine.</text>
        <dbReference type="EC" id="2.7.13.3"/>
    </reaction>
</comment>
<evidence type="ECO:0000313" key="7">
    <source>
        <dbReference type="EMBL" id="ADK83082.1"/>
    </source>
</evidence>
<dbReference type="Pfam" id="PF00072">
    <property type="entry name" value="Response_reg"/>
    <property type="match status" value="1"/>
</dbReference>
<evidence type="ECO:0000256" key="2">
    <source>
        <dbReference type="ARBA" id="ARBA00012438"/>
    </source>
</evidence>
<evidence type="ECO:0000259" key="6">
    <source>
        <dbReference type="PROSITE" id="PS50110"/>
    </source>
</evidence>
<reference evidence="7 8" key="1">
    <citation type="journal article" date="2010" name="Stand. Genomic Sci.">
        <title>Complete genome sequence of Spirochaeta smaragdinae type strain (SEBR 4228).</title>
        <authorList>
            <person name="Mavromatis K."/>
            <person name="Yasawong M."/>
            <person name="Chertkov O."/>
            <person name="Lapidus A."/>
            <person name="Lucas S."/>
            <person name="Nolan M."/>
            <person name="Del Rio T.G."/>
            <person name="Tice H."/>
            <person name="Cheng J.F."/>
            <person name="Pitluck S."/>
            <person name="Liolios K."/>
            <person name="Ivanova N."/>
            <person name="Tapia R."/>
            <person name="Han C."/>
            <person name="Bruce D."/>
            <person name="Goodwin L."/>
            <person name="Pati A."/>
            <person name="Chen A."/>
            <person name="Palaniappan K."/>
            <person name="Land M."/>
            <person name="Hauser L."/>
            <person name="Chang Y.J."/>
            <person name="Jeffries C.D."/>
            <person name="Detter J.C."/>
            <person name="Rohde M."/>
            <person name="Brambilla E."/>
            <person name="Spring S."/>
            <person name="Goker M."/>
            <person name="Sikorski J."/>
            <person name="Woyke T."/>
            <person name="Bristow J."/>
            <person name="Eisen J.A."/>
            <person name="Markowitz V."/>
            <person name="Hugenholtz P."/>
            <person name="Klenk H.P."/>
            <person name="Kyrpides N.C."/>
        </authorList>
    </citation>
    <scope>NUCLEOTIDE SEQUENCE [LARGE SCALE GENOMIC DNA]</scope>
    <source>
        <strain evidence="8">DSM 11293 / JCM 15392 / SEBR 4228</strain>
    </source>
</reference>
<dbReference type="OrthoDB" id="367227at2"/>
<dbReference type="SUPFAM" id="SSF52172">
    <property type="entry name" value="CheY-like"/>
    <property type="match status" value="1"/>
</dbReference>
<dbReference type="PANTHER" id="PTHR43547:SF2">
    <property type="entry name" value="HYBRID SIGNAL TRANSDUCTION HISTIDINE KINASE C"/>
    <property type="match status" value="1"/>
</dbReference>
<keyword evidence="8" id="KW-1185">Reference proteome</keyword>
<dbReference type="InterPro" id="IPR036890">
    <property type="entry name" value="HATPase_C_sf"/>
</dbReference>
<feature type="domain" description="Response regulatory" evidence="6">
    <location>
        <begin position="9"/>
        <end position="125"/>
    </location>
</feature>
<proteinExistence type="predicted"/>
<accession>E1R9B3</accession>
<dbReference type="InterPro" id="IPR003594">
    <property type="entry name" value="HATPase_dom"/>
</dbReference>
<organism evidence="7 8">
    <name type="scientific">Sediminispirochaeta smaragdinae (strain DSM 11293 / JCM 15392 / SEBR 4228)</name>
    <name type="common">Spirochaeta smaragdinae</name>
    <dbReference type="NCBI Taxonomy" id="573413"/>
    <lineage>
        <taxon>Bacteria</taxon>
        <taxon>Pseudomonadati</taxon>
        <taxon>Spirochaetota</taxon>
        <taxon>Spirochaetia</taxon>
        <taxon>Spirochaetales</taxon>
        <taxon>Spirochaetaceae</taxon>
        <taxon>Sediminispirochaeta</taxon>
    </lineage>
</organism>
<dbReference type="Gene3D" id="3.30.565.10">
    <property type="entry name" value="Histidine kinase-like ATPase, C-terminal domain"/>
    <property type="match status" value="1"/>
</dbReference>
<dbReference type="SMART" id="SM00448">
    <property type="entry name" value="REC"/>
    <property type="match status" value="1"/>
</dbReference>
<dbReference type="InterPro" id="IPR003661">
    <property type="entry name" value="HisK_dim/P_dom"/>
</dbReference>
<feature type="modified residue" description="4-aspartylphosphate" evidence="4">
    <location>
        <position position="58"/>
    </location>
</feature>
<dbReference type="PROSITE" id="PS50110">
    <property type="entry name" value="RESPONSE_REGULATORY"/>
    <property type="match status" value="1"/>
</dbReference>
<dbReference type="Gene3D" id="1.10.287.130">
    <property type="match status" value="1"/>
</dbReference>
<dbReference type="PROSITE" id="PS50109">
    <property type="entry name" value="HIS_KIN"/>
    <property type="match status" value="1"/>
</dbReference>
<dbReference type="GO" id="GO:0000155">
    <property type="term" value="F:phosphorelay sensor kinase activity"/>
    <property type="evidence" value="ECO:0007669"/>
    <property type="project" value="InterPro"/>
</dbReference>
<evidence type="ECO:0000256" key="4">
    <source>
        <dbReference type="PROSITE-ProRule" id="PRU00169"/>
    </source>
</evidence>
<dbReference type="CDD" id="cd19920">
    <property type="entry name" value="REC_PA4781-like"/>
    <property type="match status" value="1"/>
</dbReference>
<dbReference type="Pfam" id="PF00512">
    <property type="entry name" value="HisKA"/>
    <property type="match status" value="1"/>
</dbReference>
<dbReference type="InterPro" id="IPR011006">
    <property type="entry name" value="CheY-like_superfamily"/>
</dbReference>
<dbReference type="EC" id="2.7.13.3" evidence="2"/>
<dbReference type="HOGENOM" id="CLU_000445_114_72_12"/>
<dbReference type="PRINTS" id="PR00344">
    <property type="entry name" value="BCTRLSENSOR"/>
</dbReference>
<dbReference type="KEGG" id="ssm:Spirs_3997"/>